<evidence type="ECO:0000313" key="1">
    <source>
        <dbReference type="EMBL" id="KAE8755177.1"/>
    </source>
</evidence>
<dbReference type="EMBL" id="VOSW01000097">
    <property type="protein sequence ID" value="KAE8755177.1"/>
    <property type="molecule type" value="Genomic_DNA"/>
</dbReference>
<evidence type="ECO:0000313" key="2">
    <source>
        <dbReference type="Proteomes" id="UP000463700"/>
    </source>
</evidence>
<protein>
    <submittedName>
        <fullName evidence="1">Uncharacterized protein</fullName>
    </submittedName>
</protein>
<proteinExistence type="predicted"/>
<organism evidence="1 2">
    <name type="scientific">Paraburkholderia madseniana</name>
    <dbReference type="NCBI Taxonomy" id="2599607"/>
    <lineage>
        <taxon>Bacteria</taxon>
        <taxon>Pseudomonadati</taxon>
        <taxon>Pseudomonadota</taxon>
        <taxon>Betaproteobacteria</taxon>
        <taxon>Burkholderiales</taxon>
        <taxon>Burkholderiaceae</taxon>
        <taxon>Paraburkholderia</taxon>
    </lineage>
</organism>
<reference evidence="1 2" key="1">
    <citation type="journal article" date="2020" name="Int. J. Syst. Evol. Microbiol.">
        <title>Paraburkholderia madseniana sp. nov., a phenolic acid-degrading bacterium isolated from acidic forest soil.</title>
        <authorList>
            <person name="Wilhelm R.C."/>
            <person name="Murphy S.J.L."/>
            <person name="Feriancek N.M."/>
            <person name="Karasz D.C."/>
            <person name="DeRito C.M."/>
            <person name="Newman J.D."/>
            <person name="Buckley D.H."/>
        </authorList>
    </citation>
    <scope>NUCLEOTIDE SEQUENCE [LARGE SCALE GENOMIC DNA]</scope>
    <source>
        <strain evidence="1 2">RP11</strain>
    </source>
</reference>
<gene>
    <name evidence="1" type="ORF">FSO04_35815</name>
</gene>
<comment type="caution">
    <text evidence="1">The sequence shown here is derived from an EMBL/GenBank/DDBJ whole genome shotgun (WGS) entry which is preliminary data.</text>
</comment>
<dbReference type="Proteomes" id="UP000463700">
    <property type="component" value="Unassembled WGS sequence"/>
</dbReference>
<dbReference type="AlphaFoldDB" id="A0A6N6W3D3"/>
<accession>A0A6N6W3D3</accession>
<sequence>MAHPALDHLGGAQAGPLKQVHREQVARIRQARLAAGLGARAGGNRLAQQRRVVRRQETRLLFRLAPADLRQPGGRIQLQVADVAQPVEQRCDDFLGLTGRAVAEWSEKRSPVG</sequence>
<name>A0A6N6W3D3_9BURK</name>